<dbReference type="CDD" id="cd15830">
    <property type="entry name" value="BamD"/>
    <property type="match status" value="1"/>
</dbReference>
<evidence type="ECO:0000256" key="3">
    <source>
        <dbReference type="ARBA" id="ARBA00023237"/>
    </source>
</evidence>
<dbReference type="Gene3D" id="1.25.40.10">
    <property type="entry name" value="Tetratricopeptide repeat domain"/>
    <property type="match status" value="1"/>
</dbReference>
<protein>
    <recommendedName>
        <fullName evidence="4">Outer membrane protein assembly factor BamD</fullName>
    </recommendedName>
</protein>
<dbReference type="SUPFAM" id="SSF48452">
    <property type="entry name" value="TPR-like"/>
    <property type="match status" value="1"/>
</dbReference>
<accession>A0ABX1T0F9</accession>
<keyword evidence="2 4" id="KW-0472">Membrane</keyword>
<feature type="domain" description="Outer membrane lipoprotein BamD-like" evidence="5">
    <location>
        <begin position="36"/>
        <end position="229"/>
    </location>
</feature>
<proteinExistence type="inferred from homology"/>
<evidence type="ECO:0000259" key="5">
    <source>
        <dbReference type="Pfam" id="PF13525"/>
    </source>
</evidence>
<dbReference type="InterPro" id="IPR017689">
    <property type="entry name" value="BamD"/>
</dbReference>
<sequence>MGLKSFILLLFIFLLNSCGEKKQKVSVIVEKDIRLQMIEAYGKGKKALREGDTFYAAKMFNEAELLYPQSEWAPKASLMAAYAYYSQSYYPDAIFELERFIKIYPTSPNKDYAHFMLALCYYETIVDEKKDLGPLTKAKEKFEFIIENYPDTDFALDSKFKIDLVYDILAAKEMYIGKHYLKDRKWIAAINRFKYVIENYERTAHVEEALYRLVEVNYKIGLVEESKRYASILGYNYKSSEWYDQSYRILNPKYVSKLEKIKKEKKRSQNFFIRKIKDILE</sequence>
<keyword evidence="3 4" id="KW-0998">Cell outer membrane</keyword>
<evidence type="ECO:0000313" key="7">
    <source>
        <dbReference type="Proteomes" id="UP001166004"/>
    </source>
</evidence>
<evidence type="ECO:0000256" key="4">
    <source>
        <dbReference type="HAMAP-Rule" id="MF_00922"/>
    </source>
</evidence>
<reference evidence="6 7" key="1">
    <citation type="submission" date="2019-07" db="EMBL/GenBank/DDBJ databases">
        <title>SAR11 Genome Evolution.</title>
        <authorList>
            <person name="Giovannoni S."/>
        </authorList>
    </citation>
    <scope>NUCLEOTIDE SEQUENCE [LARGE SCALE GENOMIC DNA]</scope>
    <source>
        <strain evidence="6 7">HTCC9565</strain>
    </source>
</reference>
<dbReference type="RefSeq" id="WP_248289215.1">
    <property type="nucleotide sequence ID" value="NZ_LANA01000001.1"/>
</dbReference>
<evidence type="ECO:0000313" key="6">
    <source>
        <dbReference type="EMBL" id="NMN67598.1"/>
    </source>
</evidence>
<comment type="subunit">
    <text evidence="4">Part of the Bam complex.</text>
</comment>
<dbReference type="InterPro" id="IPR039565">
    <property type="entry name" value="BamD-like"/>
</dbReference>
<evidence type="ECO:0000256" key="2">
    <source>
        <dbReference type="ARBA" id="ARBA00023136"/>
    </source>
</evidence>
<dbReference type="EMBL" id="LANA01000001">
    <property type="protein sequence ID" value="NMN67598.1"/>
    <property type="molecule type" value="Genomic_DNA"/>
</dbReference>
<gene>
    <name evidence="4" type="primary">bamD</name>
    <name evidence="6" type="ORF">VP91_00007450</name>
</gene>
<comment type="function">
    <text evidence="4">Part of the outer membrane protein assembly complex, which is involved in assembly and insertion of beta-barrel proteins into the outer membrane.</text>
</comment>
<keyword evidence="7" id="KW-1185">Reference proteome</keyword>
<dbReference type="NCBIfam" id="TIGR03302">
    <property type="entry name" value="OM_YfiO"/>
    <property type="match status" value="1"/>
</dbReference>
<name>A0ABX1T0F9_PELUQ</name>
<dbReference type="Proteomes" id="UP001166004">
    <property type="component" value="Unassembled WGS sequence"/>
</dbReference>
<keyword evidence="1 4" id="KW-0732">Signal</keyword>
<evidence type="ECO:0000256" key="1">
    <source>
        <dbReference type="ARBA" id="ARBA00022729"/>
    </source>
</evidence>
<dbReference type="HAMAP" id="MF_00922">
    <property type="entry name" value="OM_assembly_BamD"/>
    <property type="match status" value="1"/>
</dbReference>
<dbReference type="Pfam" id="PF13525">
    <property type="entry name" value="YfiO"/>
    <property type="match status" value="1"/>
</dbReference>
<comment type="subcellular location">
    <subcellularLocation>
        <location evidence="4">Cell outer membrane</location>
    </subcellularLocation>
</comment>
<comment type="similarity">
    <text evidence="4">Belongs to the BamD family.</text>
</comment>
<comment type="caution">
    <text evidence="6">The sequence shown here is derived from an EMBL/GenBank/DDBJ whole genome shotgun (WGS) entry which is preliminary data.</text>
</comment>
<organism evidence="6 7">
    <name type="scientific">Pelagibacter ubique</name>
    <dbReference type="NCBI Taxonomy" id="198252"/>
    <lineage>
        <taxon>Bacteria</taxon>
        <taxon>Pseudomonadati</taxon>
        <taxon>Pseudomonadota</taxon>
        <taxon>Alphaproteobacteria</taxon>
        <taxon>Candidatus Pelagibacterales</taxon>
        <taxon>Candidatus Pelagibacteraceae</taxon>
        <taxon>Candidatus Pelagibacter</taxon>
    </lineage>
</organism>
<dbReference type="InterPro" id="IPR011990">
    <property type="entry name" value="TPR-like_helical_dom_sf"/>
</dbReference>